<sequence length="126" mass="14388">MLGEFTVYRKPTRDEQRLIKHLVSEAKDFTLPDDWAEKLAVEDMDDGGMGSLKLVVQGLAEYDREFGRQVSECQFADADDINVIASLYVDQKGNLFELDIWKTNFDKLIKIPACFLPVQVEQSQAK</sequence>
<comment type="caution">
    <text evidence="2">The sequence shown here is derived from an EMBL/GenBank/DDBJ whole genome shotgun (WGS) entry which is preliminary data.</text>
</comment>
<keyword evidence="3" id="KW-1185">Reference proteome</keyword>
<evidence type="ECO:0000259" key="1">
    <source>
        <dbReference type="Pfam" id="PF22480"/>
    </source>
</evidence>
<feature type="domain" description="DUF6984" evidence="1">
    <location>
        <begin position="9"/>
        <end position="112"/>
    </location>
</feature>
<accession>A0A7W4WBF6</accession>
<evidence type="ECO:0000313" key="3">
    <source>
        <dbReference type="Proteomes" id="UP000535937"/>
    </source>
</evidence>
<dbReference type="InterPro" id="IPR054253">
    <property type="entry name" value="DUF6984"/>
</dbReference>
<dbReference type="Proteomes" id="UP000535937">
    <property type="component" value="Unassembled WGS sequence"/>
</dbReference>
<gene>
    <name evidence="2" type="ORF">FHS09_001305</name>
</gene>
<protein>
    <submittedName>
        <fullName evidence="2">Transcription antitermination factor NusG</fullName>
    </submittedName>
</protein>
<dbReference type="AlphaFoldDB" id="A0A7W4WBF6"/>
<dbReference type="EMBL" id="JACHWZ010000005">
    <property type="protein sequence ID" value="MBB3060486.1"/>
    <property type="molecule type" value="Genomic_DNA"/>
</dbReference>
<reference evidence="2 3" key="1">
    <citation type="submission" date="2020-08" db="EMBL/GenBank/DDBJ databases">
        <title>Genomic Encyclopedia of Type Strains, Phase III (KMG-III): the genomes of soil and plant-associated and newly described type strains.</title>
        <authorList>
            <person name="Whitman W."/>
        </authorList>
    </citation>
    <scope>NUCLEOTIDE SEQUENCE [LARGE SCALE GENOMIC DNA]</scope>
    <source>
        <strain evidence="2 3">CECT 8799</strain>
    </source>
</reference>
<name>A0A7W4WBF6_9GAMM</name>
<dbReference type="RefSeq" id="WP_183457921.1">
    <property type="nucleotide sequence ID" value="NZ_JACHWZ010000005.1"/>
</dbReference>
<evidence type="ECO:0000313" key="2">
    <source>
        <dbReference type="EMBL" id="MBB3060486.1"/>
    </source>
</evidence>
<dbReference type="Pfam" id="PF22480">
    <property type="entry name" value="DUF6984"/>
    <property type="match status" value="1"/>
</dbReference>
<organism evidence="2 3">
    <name type="scientific">Microbulbifer rhizosphaerae</name>
    <dbReference type="NCBI Taxonomy" id="1562603"/>
    <lineage>
        <taxon>Bacteria</taxon>
        <taxon>Pseudomonadati</taxon>
        <taxon>Pseudomonadota</taxon>
        <taxon>Gammaproteobacteria</taxon>
        <taxon>Cellvibrionales</taxon>
        <taxon>Microbulbiferaceae</taxon>
        <taxon>Microbulbifer</taxon>
    </lineage>
</organism>
<proteinExistence type="predicted"/>